<evidence type="ECO:0000313" key="11">
    <source>
        <dbReference type="EMBL" id="MBH9553483.1"/>
    </source>
</evidence>
<keyword evidence="4 9" id="KW-1133">Transmembrane helix</keyword>
<organism evidence="11 12">
    <name type="scientific">Inhella gelatinilytica</name>
    <dbReference type="NCBI Taxonomy" id="2795030"/>
    <lineage>
        <taxon>Bacteria</taxon>
        <taxon>Pseudomonadati</taxon>
        <taxon>Pseudomonadota</taxon>
        <taxon>Betaproteobacteria</taxon>
        <taxon>Burkholderiales</taxon>
        <taxon>Sphaerotilaceae</taxon>
        <taxon>Inhella</taxon>
    </lineage>
</organism>
<name>A0A931IZL2_9BURK</name>
<evidence type="ECO:0000259" key="10">
    <source>
        <dbReference type="Pfam" id="PF09976"/>
    </source>
</evidence>
<evidence type="ECO:0000256" key="6">
    <source>
        <dbReference type="ARBA" id="ARBA00023186"/>
    </source>
</evidence>
<accession>A0A931IZL2</accession>
<dbReference type="InterPro" id="IPR026039">
    <property type="entry name" value="YfgM"/>
</dbReference>
<evidence type="ECO:0000256" key="1">
    <source>
        <dbReference type="ARBA" id="ARBA00004401"/>
    </source>
</evidence>
<feature type="domain" description="Ancillary SecYEG translocon subunit/Cell division coordinator CpoB TPR" evidence="10">
    <location>
        <begin position="16"/>
        <end position="209"/>
    </location>
</feature>
<dbReference type="RefSeq" id="WP_198101099.1">
    <property type="nucleotide sequence ID" value="NZ_JAEDAL010000005.1"/>
</dbReference>
<evidence type="ECO:0000313" key="12">
    <source>
        <dbReference type="Proteomes" id="UP000620139"/>
    </source>
</evidence>
<dbReference type="PANTHER" id="PTHR38035">
    <property type="entry name" value="UPF0070 PROTEIN YFGM"/>
    <property type="match status" value="1"/>
</dbReference>
<sequence length="221" mass="24457">MATFDLEEQEQLDNLKAFWAKWGNLITTLVTLALLAFAGVNGWNWWQREQGLKGSVLYDEIERAHEAKDADKALRLWQQMQDKLPRTTYAGHGALLTAQSLQEAGKSDAAIPVLEWAIQKAQPDALGELAALRLAGLHLEAKRFEPALAALDKVKSDAFAALAADKRGDVAQLQGKLDEARSQYSKAFQGLAEDQGYRRLVEAKLMALAVDPSTLQKSEKR</sequence>
<reference evidence="11" key="1">
    <citation type="submission" date="2020-12" db="EMBL/GenBank/DDBJ databases">
        <title>The genome sequence of Inhella sp. 4Y17.</title>
        <authorList>
            <person name="Liu Y."/>
        </authorList>
    </citation>
    <scope>NUCLEOTIDE SEQUENCE</scope>
    <source>
        <strain evidence="11">4Y10</strain>
    </source>
</reference>
<dbReference type="PIRSF" id="PIRSF006170">
    <property type="entry name" value="YfgM"/>
    <property type="match status" value="1"/>
</dbReference>
<comment type="caution">
    <text evidence="11">The sequence shown here is derived from an EMBL/GenBank/DDBJ whole genome shotgun (WGS) entry which is preliminary data.</text>
</comment>
<keyword evidence="6" id="KW-0143">Chaperone</keyword>
<dbReference type="Gene3D" id="1.25.40.10">
    <property type="entry name" value="Tetratricopeptide repeat domain"/>
    <property type="match status" value="1"/>
</dbReference>
<evidence type="ECO:0000256" key="9">
    <source>
        <dbReference type="SAM" id="Phobius"/>
    </source>
</evidence>
<evidence type="ECO:0000256" key="7">
    <source>
        <dbReference type="ARBA" id="ARBA00024197"/>
    </source>
</evidence>
<evidence type="ECO:0000256" key="5">
    <source>
        <dbReference type="ARBA" id="ARBA00023136"/>
    </source>
</evidence>
<dbReference type="InterPro" id="IPR011990">
    <property type="entry name" value="TPR-like_helical_dom_sf"/>
</dbReference>
<dbReference type="EMBL" id="JAEDAL010000005">
    <property type="protein sequence ID" value="MBH9553483.1"/>
    <property type="molecule type" value="Genomic_DNA"/>
</dbReference>
<evidence type="ECO:0000256" key="8">
    <source>
        <dbReference type="ARBA" id="ARBA00024235"/>
    </source>
</evidence>
<dbReference type="AlphaFoldDB" id="A0A931IZL2"/>
<dbReference type="GO" id="GO:0005886">
    <property type="term" value="C:plasma membrane"/>
    <property type="evidence" value="ECO:0007669"/>
    <property type="project" value="UniProtKB-SubCell"/>
</dbReference>
<dbReference type="Pfam" id="PF09976">
    <property type="entry name" value="TPR_21"/>
    <property type="match status" value="1"/>
</dbReference>
<evidence type="ECO:0000256" key="3">
    <source>
        <dbReference type="ARBA" id="ARBA00022692"/>
    </source>
</evidence>
<gene>
    <name evidence="11" type="ORF">I7X43_11580</name>
</gene>
<feature type="transmembrane region" description="Helical" evidence="9">
    <location>
        <begin position="22"/>
        <end position="43"/>
    </location>
</feature>
<protein>
    <recommendedName>
        <fullName evidence="8">Ancillary SecYEG translocon subunit</fullName>
    </recommendedName>
</protein>
<keyword evidence="3 9" id="KW-0812">Transmembrane</keyword>
<dbReference type="GO" id="GO:0044877">
    <property type="term" value="F:protein-containing complex binding"/>
    <property type="evidence" value="ECO:0007669"/>
    <property type="project" value="InterPro"/>
</dbReference>
<dbReference type="Proteomes" id="UP000620139">
    <property type="component" value="Unassembled WGS sequence"/>
</dbReference>
<proteinExistence type="inferred from homology"/>
<dbReference type="PANTHER" id="PTHR38035:SF1">
    <property type="entry name" value="ANCILLARY SECYEG TRANSLOCON SUBUNIT"/>
    <property type="match status" value="1"/>
</dbReference>
<keyword evidence="5 9" id="KW-0472">Membrane</keyword>
<evidence type="ECO:0000256" key="4">
    <source>
        <dbReference type="ARBA" id="ARBA00022989"/>
    </source>
</evidence>
<dbReference type="SUPFAM" id="SSF48452">
    <property type="entry name" value="TPR-like"/>
    <property type="match status" value="1"/>
</dbReference>
<keyword evidence="2" id="KW-1003">Cell membrane</keyword>
<comment type="subcellular location">
    <subcellularLocation>
        <location evidence="1">Cell membrane</location>
        <topology evidence="1">Single-pass type II membrane protein</topology>
    </subcellularLocation>
</comment>
<keyword evidence="12" id="KW-1185">Reference proteome</keyword>
<dbReference type="InterPro" id="IPR018704">
    <property type="entry name" value="SecYEG/CpoB_TPR"/>
</dbReference>
<evidence type="ECO:0000256" key="2">
    <source>
        <dbReference type="ARBA" id="ARBA00022475"/>
    </source>
</evidence>
<comment type="similarity">
    <text evidence="7">Belongs to the YfgM family.</text>
</comment>